<keyword evidence="3" id="KW-0813">Transport</keyword>
<sequence length="394" mass="41728">MEEMLNLTDGLTAFFFIWAAVLIFFMKVGFAMLEIGQIRVKNTGTQLTLKFLDLAAVIVVYYFIGYSIAYALPNIGIVPEENYAHFMKMLMFAAAAVTIMTGALAERVKIVPYIIAAIIIGGFGYPIVEHLAWGGGFLANIGFHDFAGSAVVHAFGGIIGFTAAYIIGARIGKYRNGASIPIAGHNVPFAVLGAWILAVGWFGFNIGSISSFNDWKIGLSVAVATTLAMAGGIMGAAIMSKGDPLFIANGAAAGLVAICAGADVVHPVGGLFIGFIAGVLLPVVYKFIDSKLKIDDVCAVTPVHAVSGIWGTLAAGIFGLKIFGGTGGVNILSQFIGIFIIIAIAGILALLVFGILKFTIGIREKSEVERKGLDSQFGIEMYPEHAMKYNNFKF</sequence>
<gene>
    <name evidence="10" type="ORF">MSIBF_A3060008</name>
</gene>
<keyword evidence="4 8" id="KW-0812">Transmembrane</keyword>
<dbReference type="PANTHER" id="PTHR11730">
    <property type="entry name" value="AMMONIUM TRANSPORTER"/>
    <property type="match status" value="1"/>
</dbReference>
<dbReference type="InterPro" id="IPR018047">
    <property type="entry name" value="Ammonium_transpt_CS"/>
</dbReference>
<organism evidence="10">
    <name type="scientific">groundwater metagenome</name>
    <dbReference type="NCBI Taxonomy" id="717931"/>
    <lineage>
        <taxon>unclassified sequences</taxon>
        <taxon>metagenomes</taxon>
        <taxon>ecological metagenomes</taxon>
    </lineage>
</organism>
<dbReference type="Pfam" id="PF00909">
    <property type="entry name" value="Ammonium_transp"/>
    <property type="match status" value="1"/>
</dbReference>
<comment type="similarity">
    <text evidence="2">Belongs to the ammonia transporter channel (TC 1.A.11.2) family.</text>
</comment>
<dbReference type="SUPFAM" id="SSF111352">
    <property type="entry name" value="Ammonium transporter"/>
    <property type="match status" value="1"/>
</dbReference>
<dbReference type="AlphaFoldDB" id="A0A098EBW2"/>
<feature type="transmembrane region" description="Helical" evidence="8">
    <location>
        <begin position="51"/>
        <end position="71"/>
    </location>
</feature>
<dbReference type="InterPro" id="IPR029020">
    <property type="entry name" value="Ammonium/urea_transptr"/>
</dbReference>
<keyword evidence="7" id="KW-0924">Ammonia transport</keyword>
<feature type="transmembrane region" description="Helical" evidence="8">
    <location>
        <begin position="217"/>
        <end position="238"/>
    </location>
</feature>
<accession>A0A098EBW2</accession>
<evidence type="ECO:0000313" key="10">
    <source>
        <dbReference type="EMBL" id="CEG12999.1"/>
    </source>
</evidence>
<dbReference type="PROSITE" id="PS01219">
    <property type="entry name" value="AMMONIUM_TRANSP"/>
    <property type="match status" value="1"/>
</dbReference>
<evidence type="ECO:0000256" key="7">
    <source>
        <dbReference type="ARBA" id="ARBA00023177"/>
    </source>
</evidence>
<evidence type="ECO:0000256" key="2">
    <source>
        <dbReference type="ARBA" id="ARBA00005887"/>
    </source>
</evidence>
<feature type="transmembrane region" description="Helical" evidence="8">
    <location>
        <begin position="300"/>
        <end position="323"/>
    </location>
</feature>
<feature type="transmembrane region" description="Helical" evidence="8">
    <location>
        <begin position="271"/>
        <end position="288"/>
    </location>
</feature>
<dbReference type="GO" id="GO:0008519">
    <property type="term" value="F:ammonium channel activity"/>
    <property type="evidence" value="ECO:0007669"/>
    <property type="project" value="InterPro"/>
</dbReference>
<feature type="domain" description="Ammonium transporter AmtB-like" evidence="9">
    <location>
        <begin position="15"/>
        <end position="375"/>
    </location>
</feature>
<feature type="transmembrane region" description="Helical" evidence="8">
    <location>
        <begin position="12"/>
        <end position="30"/>
    </location>
</feature>
<evidence type="ECO:0000256" key="1">
    <source>
        <dbReference type="ARBA" id="ARBA00004141"/>
    </source>
</evidence>
<evidence type="ECO:0000256" key="6">
    <source>
        <dbReference type="ARBA" id="ARBA00023136"/>
    </source>
</evidence>
<evidence type="ECO:0000259" key="9">
    <source>
        <dbReference type="Pfam" id="PF00909"/>
    </source>
</evidence>
<keyword evidence="5 8" id="KW-1133">Transmembrane helix</keyword>
<evidence type="ECO:0000256" key="5">
    <source>
        <dbReference type="ARBA" id="ARBA00022989"/>
    </source>
</evidence>
<evidence type="ECO:0000256" key="8">
    <source>
        <dbReference type="SAM" id="Phobius"/>
    </source>
</evidence>
<comment type="subcellular location">
    <subcellularLocation>
        <location evidence="1">Membrane</location>
        <topology evidence="1">Multi-pass membrane protein</topology>
    </subcellularLocation>
</comment>
<dbReference type="GO" id="GO:0016020">
    <property type="term" value="C:membrane"/>
    <property type="evidence" value="ECO:0007669"/>
    <property type="project" value="UniProtKB-SubCell"/>
</dbReference>
<feature type="transmembrane region" description="Helical" evidence="8">
    <location>
        <begin position="189"/>
        <end position="211"/>
    </location>
</feature>
<dbReference type="GO" id="GO:0097272">
    <property type="term" value="P:ammonium homeostasis"/>
    <property type="evidence" value="ECO:0007669"/>
    <property type="project" value="TreeGrafter"/>
</dbReference>
<dbReference type="PANTHER" id="PTHR11730:SF6">
    <property type="entry name" value="AMMONIUM TRANSPORTER"/>
    <property type="match status" value="1"/>
</dbReference>
<dbReference type="InterPro" id="IPR024041">
    <property type="entry name" value="NH4_transpt_AmtB-like_dom"/>
</dbReference>
<feature type="transmembrane region" description="Helical" evidence="8">
    <location>
        <begin position="110"/>
        <end position="128"/>
    </location>
</feature>
<proteinExistence type="inferred from homology"/>
<feature type="transmembrane region" description="Helical" evidence="8">
    <location>
        <begin position="148"/>
        <end position="168"/>
    </location>
</feature>
<keyword evidence="6 8" id="KW-0472">Membrane</keyword>
<evidence type="ECO:0000256" key="3">
    <source>
        <dbReference type="ARBA" id="ARBA00022448"/>
    </source>
</evidence>
<dbReference type="EMBL" id="CCXY01000231">
    <property type="protein sequence ID" value="CEG12999.1"/>
    <property type="molecule type" value="Genomic_DNA"/>
</dbReference>
<name>A0A098EBW2_9ZZZZ</name>
<feature type="transmembrane region" description="Helical" evidence="8">
    <location>
        <begin position="335"/>
        <end position="356"/>
    </location>
</feature>
<feature type="transmembrane region" description="Helical" evidence="8">
    <location>
        <begin position="245"/>
        <end position="265"/>
    </location>
</feature>
<reference evidence="10" key="1">
    <citation type="submission" date="2014-09" db="EMBL/GenBank/DDBJ databases">
        <authorList>
            <person name="Probst J Alexander"/>
        </authorList>
    </citation>
    <scope>NUCLEOTIDE SEQUENCE</scope>
</reference>
<evidence type="ECO:0000256" key="4">
    <source>
        <dbReference type="ARBA" id="ARBA00022692"/>
    </source>
</evidence>
<feature type="transmembrane region" description="Helical" evidence="8">
    <location>
        <begin position="83"/>
        <end position="103"/>
    </location>
</feature>
<protein>
    <submittedName>
        <fullName evidence="10">Ammonium transporter</fullName>
    </submittedName>
</protein>
<dbReference type="Gene3D" id="1.10.3430.10">
    <property type="entry name" value="Ammonium transporter AmtB like domains"/>
    <property type="match status" value="1"/>
</dbReference>